<evidence type="ECO:0000313" key="1">
    <source>
        <dbReference type="EMBL" id="OGM20921.1"/>
    </source>
</evidence>
<protein>
    <submittedName>
        <fullName evidence="1">Uncharacterized protein</fullName>
    </submittedName>
</protein>
<dbReference type="AlphaFoldDB" id="A0A1F7Y0V3"/>
<proteinExistence type="predicted"/>
<comment type="caution">
    <text evidence="1">The sequence shown here is derived from an EMBL/GenBank/DDBJ whole genome shotgun (WGS) entry which is preliminary data.</text>
</comment>
<dbReference type="Proteomes" id="UP000178419">
    <property type="component" value="Unassembled WGS sequence"/>
</dbReference>
<dbReference type="EMBL" id="MGGE01000031">
    <property type="protein sequence ID" value="OGM20921.1"/>
    <property type="molecule type" value="Genomic_DNA"/>
</dbReference>
<name>A0A1F7Y0V3_9BACT</name>
<sequence length="100" mass="11064">MRRRGKKITPEGRSEIDRELAVLLSGGEAITRQQIRSTVVAHNVGISYVDRVAGDIVSGAFEDRTGITVGCREHNNTQIFFVEGNCPNEEVEGGYGFIRR</sequence>
<organism evidence="1 2">
    <name type="scientific">Candidatus Woesebacteria bacterium RIFCSPHIGHO2_01_FULL_38_9</name>
    <dbReference type="NCBI Taxonomy" id="1802492"/>
    <lineage>
        <taxon>Bacteria</taxon>
        <taxon>Candidatus Woeseibacteriota</taxon>
    </lineage>
</organism>
<reference evidence="1 2" key="1">
    <citation type="journal article" date="2016" name="Nat. Commun.">
        <title>Thousands of microbial genomes shed light on interconnected biogeochemical processes in an aquifer system.</title>
        <authorList>
            <person name="Anantharaman K."/>
            <person name="Brown C.T."/>
            <person name="Hug L.A."/>
            <person name="Sharon I."/>
            <person name="Castelle C.J."/>
            <person name="Probst A.J."/>
            <person name="Thomas B.C."/>
            <person name="Singh A."/>
            <person name="Wilkins M.J."/>
            <person name="Karaoz U."/>
            <person name="Brodie E.L."/>
            <person name="Williams K.H."/>
            <person name="Hubbard S.S."/>
            <person name="Banfield J.F."/>
        </authorList>
    </citation>
    <scope>NUCLEOTIDE SEQUENCE [LARGE SCALE GENOMIC DNA]</scope>
</reference>
<evidence type="ECO:0000313" key="2">
    <source>
        <dbReference type="Proteomes" id="UP000178419"/>
    </source>
</evidence>
<accession>A0A1F7Y0V3</accession>
<gene>
    <name evidence="1" type="ORF">A2714_00325</name>
</gene>